<evidence type="ECO:0000256" key="16">
    <source>
        <dbReference type="SAM" id="MobiDB-lite"/>
    </source>
</evidence>
<comment type="subcellular location">
    <subcellularLocation>
        <location evidence="1 11">Nucleus</location>
    </subcellularLocation>
</comment>
<name>A0AAW0XAN9_CHEQU</name>
<feature type="binding site" evidence="15">
    <location>
        <position position="272"/>
    </location>
    <ligand>
        <name>ATP</name>
        <dbReference type="ChEBI" id="CHEBI:30616"/>
    </ligand>
</feature>
<evidence type="ECO:0000256" key="1">
    <source>
        <dbReference type="ARBA" id="ARBA00004123"/>
    </source>
</evidence>
<keyword evidence="19" id="KW-1185">Reference proteome</keyword>
<comment type="catalytic activity">
    <reaction evidence="11">
        <text>L-tyrosyl-[protein] + ATP = O-phospho-L-tyrosyl-[protein] + ADP + H(+)</text>
        <dbReference type="Rhea" id="RHEA:10596"/>
        <dbReference type="Rhea" id="RHEA-COMP:10136"/>
        <dbReference type="Rhea" id="RHEA-COMP:20101"/>
        <dbReference type="ChEBI" id="CHEBI:15378"/>
        <dbReference type="ChEBI" id="CHEBI:30616"/>
        <dbReference type="ChEBI" id="CHEBI:46858"/>
        <dbReference type="ChEBI" id="CHEBI:61978"/>
        <dbReference type="ChEBI" id="CHEBI:456216"/>
        <dbReference type="EC" id="2.7.10.2"/>
    </reaction>
</comment>
<dbReference type="AlphaFoldDB" id="A0AAW0XAN9"/>
<dbReference type="PROSITE" id="PS00108">
    <property type="entry name" value="PROTEIN_KINASE_ST"/>
    <property type="match status" value="1"/>
</dbReference>
<keyword evidence="3 11" id="KW-0479">Metal-binding</keyword>
<evidence type="ECO:0000313" key="19">
    <source>
        <dbReference type="Proteomes" id="UP001445076"/>
    </source>
</evidence>
<evidence type="ECO:0000256" key="12">
    <source>
        <dbReference type="PIRSR" id="PIRSR037281-1"/>
    </source>
</evidence>
<proteinExistence type="inferred from homology"/>
<feature type="compositionally biased region" description="Basic and acidic residues" evidence="16">
    <location>
        <begin position="154"/>
        <end position="163"/>
    </location>
</feature>
<dbReference type="FunFam" id="3.30.200.20:FF:000115">
    <property type="entry name" value="Wee1-like kinase 2"/>
    <property type="match status" value="1"/>
</dbReference>
<dbReference type="InterPro" id="IPR017441">
    <property type="entry name" value="Protein_kinase_ATP_BS"/>
</dbReference>
<feature type="region of interest" description="Disordered" evidence="16">
    <location>
        <begin position="33"/>
        <end position="59"/>
    </location>
</feature>
<feature type="binding site" evidence="13">
    <location>
        <begin position="248"/>
        <end position="256"/>
    </location>
    <ligand>
        <name>ATP</name>
        <dbReference type="ChEBI" id="CHEBI:30616"/>
    </ligand>
</feature>
<evidence type="ECO:0000256" key="5">
    <source>
        <dbReference type="ARBA" id="ARBA00022777"/>
    </source>
</evidence>
<comment type="caution">
    <text evidence="18">The sequence shown here is derived from an EMBL/GenBank/DDBJ whole genome shotgun (WGS) entry which is preliminary data.</text>
</comment>
<dbReference type="PIRSF" id="PIRSF037281">
    <property type="entry name" value="Wee1-like_protein_kinase"/>
    <property type="match status" value="1"/>
</dbReference>
<dbReference type="SMART" id="SM00220">
    <property type="entry name" value="S_TKc"/>
    <property type="match status" value="1"/>
</dbReference>
<evidence type="ECO:0000256" key="15">
    <source>
        <dbReference type="PROSITE-ProRule" id="PRU10141"/>
    </source>
</evidence>
<comment type="similarity">
    <text evidence="11">Belongs to the protein kinase superfamily. Ser/Thr protein kinase family. WEE1 subfamily.</text>
</comment>
<feature type="binding site" evidence="14">
    <location>
        <position position="373"/>
    </location>
    <ligand>
        <name>Mg(2+)</name>
        <dbReference type="ChEBI" id="CHEBI:18420"/>
        <label>1</label>
    </ligand>
</feature>
<evidence type="ECO:0000256" key="14">
    <source>
        <dbReference type="PIRSR" id="PIRSR037281-3"/>
    </source>
</evidence>
<feature type="region of interest" description="Disordered" evidence="16">
    <location>
        <begin position="142"/>
        <end position="198"/>
    </location>
</feature>
<evidence type="ECO:0000256" key="8">
    <source>
        <dbReference type="ARBA" id="ARBA00023137"/>
    </source>
</evidence>
<dbReference type="GO" id="GO:0005634">
    <property type="term" value="C:nucleus"/>
    <property type="evidence" value="ECO:0007669"/>
    <property type="project" value="UniProtKB-SubCell"/>
</dbReference>
<evidence type="ECO:0000256" key="7">
    <source>
        <dbReference type="ARBA" id="ARBA00022842"/>
    </source>
</evidence>
<dbReference type="Gene3D" id="3.30.200.20">
    <property type="entry name" value="Phosphorylase Kinase, domain 1"/>
    <property type="match status" value="1"/>
</dbReference>
<dbReference type="GO" id="GO:0004715">
    <property type="term" value="F:non-membrane spanning protein tyrosine kinase activity"/>
    <property type="evidence" value="ECO:0007669"/>
    <property type="project" value="UniProtKB-UniRule"/>
</dbReference>
<evidence type="ECO:0000256" key="6">
    <source>
        <dbReference type="ARBA" id="ARBA00022840"/>
    </source>
</evidence>
<dbReference type="InterPro" id="IPR000719">
    <property type="entry name" value="Prot_kinase_dom"/>
</dbReference>
<feature type="active site" description="Proton acceptor" evidence="12">
    <location>
        <position position="368"/>
    </location>
</feature>
<dbReference type="Proteomes" id="UP001445076">
    <property type="component" value="Unassembled WGS sequence"/>
</dbReference>
<dbReference type="GO" id="GO:0005737">
    <property type="term" value="C:cytoplasm"/>
    <property type="evidence" value="ECO:0007669"/>
    <property type="project" value="TreeGrafter"/>
</dbReference>
<dbReference type="EMBL" id="JARKIK010000034">
    <property type="protein sequence ID" value="KAK8740120.1"/>
    <property type="molecule type" value="Genomic_DNA"/>
</dbReference>
<dbReference type="EC" id="2.7.10.2" evidence="11"/>
<evidence type="ECO:0000256" key="11">
    <source>
        <dbReference type="PIRNR" id="PIRNR037281"/>
    </source>
</evidence>
<keyword evidence="6 11" id="KW-0067">ATP-binding</keyword>
<evidence type="ECO:0000256" key="9">
    <source>
        <dbReference type="ARBA" id="ARBA00023242"/>
    </source>
</evidence>
<dbReference type="SUPFAM" id="SSF56112">
    <property type="entry name" value="Protein kinase-like (PK-like)"/>
    <property type="match status" value="1"/>
</dbReference>
<feature type="binding site" evidence="14">
    <location>
        <position position="411"/>
    </location>
    <ligand>
        <name>Mg(2+)</name>
        <dbReference type="ChEBI" id="CHEBI:18420"/>
        <label>1</label>
    </ligand>
</feature>
<reference evidence="18 19" key="1">
    <citation type="journal article" date="2024" name="BMC Genomics">
        <title>Genome assembly of redclaw crayfish (Cherax quadricarinatus) provides insights into its immune adaptation and hypoxia tolerance.</title>
        <authorList>
            <person name="Liu Z."/>
            <person name="Zheng J."/>
            <person name="Li H."/>
            <person name="Fang K."/>
            <person name="Wang S."/>
            <person name="He J."/>
            <person name="Zhou D."/>
            <person name="Weng S."/>
            <person name="Chi M."/>
            <person name="Gu Z."/>
            <person name="He J."/>
            <person name="Li F."/>
            <person name="Wang M."/>
        </authorList>
    </citation>
    <scope>NUCLEOTIDE SEQUENCE [LARGE SCALE GENOMIC DNA]</scope>
    <source>
        <strain evidence="18">ZL_2023a</strain>
    </source>
</reference>
<dbReference type="PROSITE" id="PS50011">
    <property type="entry name" value="PROTEIN_KINASE_DOM"/>
    <property type="match status" value="1"/>
</dbReference>
<comment type="similarity">
    <text evidence="10">Belongs to the protein kinase superfamily. Ser/Thr protein kinase family. GCN2 subfamily.</text>
</comment>
<dbReference type="GO" id="GO:0000287">
    <property type="term" value="F:magnesium ion binding"/>
    <property type="evidence" value="ECO:0007669"/>
    <property type="project" value="InterPro"/>
</dbReference>
<evidence type="ECO:0000256" key="2">
    <source>
        <dbReference type="ARBA" id="ARBA00022679"/>
    </source>
</evidence>
<dbReference type="InterPro" id="IPR050339">
    <property type="entry name" value="CC_SR_Kinase"/>
</dbReference>
<dbReference type="InterPro" id="IPR011009">
    <property type="entry name" value="Kinase-like_dom_sf"/>
</dbReference>
<evidence type="ECO:0000256" key="4">
    <source>
        <dbReference type="ARBA" id="ARBA00022741"/>
    </source>
</evidence>
<feature type="binding site" evidence="13">
    <location>
        <position position="271"/>
    </location>
    <ligand>
        <name>ATP</name>
        <dbReference type="ChEBI" id="CHEBI:30616"/>
    </ligand>
</feature>
<keyword evidence="2 11" id="KW-0808">Transferase</keyword>
<feature type="region of interest" description="Disordered" evidence="16">
    <location>
        <begin position="578"/>
        <end position="613"/>
    </location>
</feature>
<sequence length="613" mass="67749">MLELQCRVIKMDVAMKLEFDSCDEEEVNNTSFHTLSSGCDVDDGGDISGEDVPPPSPSPARLFSPRKASRPIIKAECLASQHAVESPPYKKIRALRLFDSPATPKTLLQKSTAEALSRPGSRSRLFPTLRQRTVLPAATSQAPVNLTPPTTSTHTKEQGKSATREVANINPFTPTGMLLSSRKRSRSKREISTGQTNLSESMDLSLEDCCNDSCDECEDETGRPTKRLAIHEANVSRYHHEFLELEQIGQGEFGGVYKCRHRLDGCIYAIKKSLKPVAGSVNERIALNEVYAHAVLGKHPHIVRYYSAWAENDHMIIQNEYCNGGSLADMIEKARTGRKISEHILKQVLLHVAKGLKCIHTLQLVHMDIKPANIFVSREQKVNLQGEESADDGFEEEHIEEEEEVTYKIGDLGHVTSMGNPQVEEGDCRYLPREILQEDFTQLPKADVFALGLTIYEAARGEPLPLNGEEWHAIRNGELEPLPGYSLEMQLLLKQMVQTDPSARPTASQLVHHHTLCPPTVMSREQLRRELNAERLKNDILSRQLKEAAKCLKSLTPGTVTSTVVAVASGVLAGVAPTPANVPSIPPTRSGPTTRNSRLIGKKANRSASTSNF</sequence>
<dbReference type="GO" id="GO:0000278">
    <property type="term" value="P:mitotic cell cycle"/>
    <property type="evidence" value="ECO:0007669"/>
    <property type="project" value="InterPro"/>
</dbReference>
<organism evidence="18 19">
    <name type="scientific">Cherax quadricarinatus</name>
    <name type="common">Australian red claw crayfish</name>
    <dbReference type="NCBI Taxonomy" id="27406"/>
    <lineage>
        <taxon>Eukaryota</taxon>
        <taxon>Metazoa</taxon>
        <taxon>Ecdysozoa</taxon>
        <taxon>Arthropoda</taxon>
        <taxon>Crustacea</taxon>
        <taxon>Multicrustacea</taxon>
        <taxon>Malacostraca</taxon>
        <taxon>Eumalacostraca</taxon>
        <taxon>Eucarida</taxon>
        <taxon>Decapoda</taxon>
        <taxon>Pleocyemata</taxon>
        <taxon>Astacidea</taxon>
        <taxon>Parastacoidea</taxon>
        <taxon>Parastacidae</taxon>
        <taxon>Cherax</taxon>
    </lineage>
</organism>
<keyword evidence="7 14" id="KW-0460">Magnesium</keyword>
<dbReference type="PROSITE" id="PS00107">
    <property type="entry name" value="PROTEIN_KINASE_ATP"/>
    <property type="match status" value="1"/>
</dbReference>
<evidence type="ECO:0000256" key="13">
    <source>
        <dbReference type="PIRSR" id="PIRSR037281-2"/>
    </source>
</evidence>
<keyword evidence="4 11" id="KW-0547">Nucleotide-binding</keyword>
<feature type="compositionally biased region" description="Polar residues" evidence="16">
    <location>
        <begin position="142"/>
        <end position="153"/>
    </location>
</feature>
<feature type="compositionally biased region" description="Acidic residues" evidence="16">
    <location>
        <begin position="40"/>
        <end position="49"/>
    </location>
</feature>
<evidence type="ECO:0000256" key="3">
    <source>
        <dbReference type="ARBA" id="ARBA00022723"/>
    </source>
</evidence>
<evidence type="ECO:0000313" key="18">
    <source>
        <dbReference type="EMBL" id="KAK8740120.1"/>
    </source>
</evidence>
<keyword evidence="8 11" id="KW-0829">Tyrosine-protein kinase</keyword>
<feature type="domain" description="Protein kinase" evidence="17">
    <location>
        <begin position="242"/>
        <end position="516"/>
    </location>
</feature>
<protein>
    <recommendedName>
        <fullName evidence="11">Wee1-like protein kinase</fullName>
        <ecNumber evidence="11">2.7.10.2</ecNumber>
    </recommendedName>
</protein>
<keyword evidence="5 11" id="KW-0418">Kinase</keyword>
<dbReference type="Gene3D" id="1.10.510.10">
    <property type="entry name" value="Transferase(Phosphotransferase) domain 1"/>
    <property type="match status" value="1"/>
</dbReference>
<keyword evidence="9 11" id="KW-0539">Nucleus</keyword>
<dbReference type="PANTHER" id="PTHR11042:SF185">
    <property type="entry name" value="WEE1-LIKE PROTEIN KINASE"/>
    <property type="match status" value="1"/>
</dbReference>
<evidence type="ECO:0000259" key="17">
    <source>
        <dbReference type="PROSITE" id="PS50011"/>
    </source>
</evidence>
<accession>A0AAW0XAN9</accession>
<dbReference type="PANTHER" id="PTHR11042">
    <property type="entry name" value="EUKARYOTIC TRANSLATION INITIATION FACTOR 2-ALPHA KINASE EIF2-ALPHA KINASE -RELATED"/>
    <property type="match status" value="1"/>
</dbReference>
<dbReference type="InterPro" id="IPR008271">
    <property type="entry name" value="Ser/Thr_kinase_AS"/>
</dbReference>
<evidence type="ECO:0000256" key="10">
    <source>
        <dbReference type="ARBA" id="ARBA00037982"/>
    </source>
</evidence>
<dbReference type="InterPro" id="IPR017164">
    <property type="entry name" value="Wee1-like_protein_kinase"/>
</dbReference>
<comment type="cofactor">
    <cofactor evidence="14">
        <name>Mg(2+)</name>
        <dbReference type="ChEBI" id="CHEBI:18420"/>
    </cofactor>
    <text evidence="14">Binds 2 magnesium ions per subunit.</text>
</comment>
<dbReference type="GO" id="GO:0005524">
    <property type="term" value="F:ATP binding"/>
    <property type="evidence" value="ECO:0007669"/>
    <property type="project" value="UniProtKB-UniRule"/>
</dbReference>
<gene>
    <name evidence="18" type="ORF">OTU49_003050</name>
</gene>
<dbReference type="Pfam" id="PF00069">
    <property type="entry name" value="Pkinase"/>
    <property type="match status" value="1"/>
</dbReference>